<reference evidence="1 2" key="1">
    <citation type="submission" date="2013-11" db="EMBL/GenBank/DDBJ databases">
        <title>Comparative genomics of Ignicoccus.</title>
        <authorList>
            <person name="Podar M."/>
        </authorList>
    </citation>
    <scope>NUCLEOTIDE SEQUENCE [LARGE SCALE GENOMIC DNA]</scope>
    <source>
        <strain evidence="1 2">DSM 13165</strain>
    </source>
</reference>
<accession>A0A0U3FS20</accession>
<protein>
    <submittedName>
        <fullName evidence="1">Uncharacterized protein</fullName>
    </submittedName>
</protein>
<dbReference type="EMBL" id="CP006867">
    <property type="protein sequence ID" value="ALU12288.1"/>
    <property type="molecule type" value="Genomic_DNA"/>
</dbReference>
<proteinExistence type="predicted"/>
<keyword evidence="2" id="KW-1185">Reference proteome</keyword>
<name>A0A0U3FS20_9CREN</name>
<dbReference type="RefSeq" id="WP_075049451.1">
    <property type="nucleotide sequence ID" value="NZ_CP006867.1"/>
</dbReference>
<dbReference type="KEGG" id="iis:EYM_02125"/>
<gene>
    <name evidence="1" type="ORF">EYM_02125</name>
</gene>
<organism evidence="1 2">
    <name type="scientific">Ignicoccus islandicus DSM 13165</name>
    <dbReference type="NCBI Taxonomy" id="940295"/>
    <lineage>
        <taxon>Archaea</taxon>
        <taxon>Thermoproteota</taxon>
        <taxon>Thermoprotei</taxon>
        <taxon>Desulfurococcales</taxon>
        <taxon>Desulfurococcaceae</taxon>
        <taxon>Ignicoccus</taxon>
    </lineage>
</organism>
<dbReference type="GeneID" id="30679827"/>
<dbReference type="Proteomes" id="UP000060778">
    <property type="component" value="Chromosome"/>
</dbReference>
<evidence type="ECO:0000313" key="1">
    <source>
        <dbReference type="EMBL" id="ALU12288.1"/>
    </source>
</evidence>
<evidence type="ECO:0000313" key="2">
    <source>
        <dbReference type="Proteomes" id="UP000060778"/>
    </source>
</evidence>
<dbReference type="AlphaFoldDB" id="A0A0U3FS20"/>
<sequence>MLLKNKLNVRKVMIPKRELSLEVVRTGWSLASNKPKEPALIVPIGTRIYVEASYRDVLQVLTEKLGDSMSSDPIGRKREGWGTAIAIARG</sequence>